<evidence type="ECO:0000313" key="20">
    <source>
        <dbReference type="Proteomes" id="UP001263169"/>
    </source>
</evidence>
<comment type="similarity">
    <text evidence="1 18">Belongs to the paramyxoviruses fusion glycoprotein family.</text>
</comment>
<dbReference type="InterPro" id="IPR000776">
    <property type="entry name" value="Fusion_F0_Paramyxovir"/>
</dbReference>
<evidence type="ECO:0000256" key="11">
    <source>
        <dbReference type="ARBA" id="ARBA00022879"/>
    </source>
</evidence>
<evidence type="ECO:0000256" key="16">
    <source>
        <dbReference type="ARBA" id="ARBA00023180"/>
    </source>
</evidence>
<proteinExistence type="inferred from homology"/>
<keyword evidence="7 18" id="KW-0812">Transmembrane</keyword>
<name>A0AAE8BFP5_9MONO</name>
<evidence type="ECO:0000256" key="8">
    <source>
        <dbReference type="ARBA" id="ARBA00022729"/>
    </source>
</evidence>
<evidence type="ECO:0000256" key="2">
    <source>
        <dbReference type="ARBA" id="ARBA00016586"/>
    </source>
</evidence>
<evidence type="ECO:0000256" key="9">
    <source>
        <dbReference type="ARBA" id="ARBA00022844"/>
    </source>
</evidence>
<sequence length="545" mass="59561">MSSSNKIRITVIIINILISNYLIHCSMDFVELSRVGIIKGSTYNYKIRGEPSTKLMVVKLIPNVGDVANCSATQVSNYKKLVKNVLSPVSNALNTMLENVQTENNRYRLFGAIMAGAALGVATAATVTAGIALHRSNENARNIAAMKNAIQNTNQAITKLQMAGQQTLAVIDNIRGEINNQIIPLLNKLSCETVGLNVGIKLTQYYSEILTVFGPAIQDPINSKITIQAISKAFGGNFDELLKVMGYTSQDLYEILHGGLITGNIIGVDPDTGYIALEIEFPNLSIVQNAYIQELMPISFNVDGDEWVTLAPRFVLIRTTLLSNIDTSMCTIIDSSVICNNDYALPMSTELINCLQGMTESCAREKVISSYVPKFALSGGVIYANCLSTVCRCMDNQKPISQSLRSTVVMLDNKMCKVYQIGDILISVGEYKGAVEYNPEDVHLGPPIVLDKIDIGNQLAGINQTLSEAGDFISKSEEILKDINPAILSVSSMIVLYIFIIVITIISLTSLILSIRLTIKAKIFNNQFAYGRHSPSMDNVSYVTH</sequence>
<keyword evidence="15" id="KW-1015">Disulfide bond</keyword>
<evidence type="ECO:0000256" key="4">
    <source>
        <dbReference type="ARBA" id="ARBA00022511"/>
    </source>
</evidence>
<evidence type="ECO:0000256" key="18">
    <source>
        <dbReference type="RuleBase" id="RU003705"/>
    </source>
</evidence>
<accession>A0AAE8BFP5</accession>
<dbReference type="GO" id="GO:0020002">
    <property type="term" value="C:host cell plasma membrane"/>
    <property type="evidence" value="ECO:0007669"/>
    <property type="project" value="UniProtKB-SubCell"/>
</dbReference>
<keyword evidence="5" id="KW-1169">Fusion of virus membrane with host cell membrane</keyword>
<comment type="subunit">
    <text evidence="18">Homotrimer of disulfide-linked F1-F2.</text>
</comment>
<protein>
    <recommendedName>
        <fullName evidence="2 18">Fusion glycoprotein F0</fullName>
    </recommendedName>
</protein>
<dbReference type="Gene3D" id="2.60.40.1690">
    <property type="entry name" value="Head and neck region of the ectodomain of NDV fusion glycoprotein"/>
    <property type="match status" value="1"/>
</dbReference>
<keyword evidence="10" id="KW-1043">Host membrane</keyword>
<keyword evidence="14 18" id="KW-0472">Membrane</keyword>
<dbReference type="GO" id="GO:0019031">
    <property type="term" value="C:viral envelope"/>
    <property type="evidence" value="ECO:0007669"/>
    <property type="project" value="UniProtKB-KW"/>
</dbReference>
<keyword evidence="11 18" id="KW-0261">Viral envelope protein</keyword>
<dbReference type="GO" id="GO:0019064">
    <property type="term" value="P:fusion of virus membrane with host plasma membrane"/>
    <property type="evidence" value="ECO:0007669"/>
    <property type="project" value="UniProtKB-KW"/>
</dbReference>
<keyword evidence="13" id="KW-0175">Coiled coil</keyword>
<keyword evidence="9" id="KW-0946">Virion</keyword>
<comment type="subcellular location">
    <subcellularLocation>
        <location evidence="18">Virion membrane</location>
        <topology evidence="18">Single-pass type I membrane protein</topology>
    </subcellularLocation>
    <subcellularLocation>
        <location evidence="18">Host cell membrane</location>
        <topology evidence="18">Single-pass membrane protein</topology>
    </subcellularLocation>
</comment>
<evidence type="ECO:0000256" key="1">
    <source>
        <dbReference type="ARBA" id="ARBA00008211"/>
    </source>
</evidence>
<feature type="transmembrane region" description="Helical" evidence="18">
    <location>
        <begin position="494"/>
        <end position="515"/>
    </location>
</feature>
<comment type="caution">
    <text evidence="18">Lacks conserved residue(s) required for the propagation of feature annotation.</text>
</comment>
<evidence type="ECO:0000256" key="3">
    <source>
        <dbReference type="ARBA" id="ARBA00022506"/>
    </source>
</evidence>
<keyword evidence="16" id="KW-0325">Glycoprotein</keyword>
<dbReference type="EMBL" id="MZ574409">
    <property type="protein sequence ID" value="QYO90531.1"/>
    <property type="molecule type" value="Viral_cRNA"/>
</dbReference>
<keyword evidence="6" id="KW-1162">Viral penetration into host cytoplasm</keyword>
<dbReference type="Pfam" id="PF00523">
    <property type="entry name" value="Fusion_gly"/>
    <property type="match status" value="1"/>
</dbReference>
<feature type="transmembrane region" description="Helical" evidence="18">
    <location>
        <begin position="109"/>
        <end position="133"/>
    </location>
</feature>
<reference evidence="20" key="1">
    <citation type="journal article" date="2021" name="Viruses">
        <title>Discovery and Genetic Characterization of Novel Paramyxoviruses Related to The Genus Henipavirus in Crocidura Species in The Republic of Korea.</title>
        <authorList>
            <person name="Lee S.-H."/>
            <person name="Kim K."/>
            <person name="Kim J."/>
            <person name="No J.S."/>
            <person name="Park K."/>
            <person name="Budhathoki S."/>
            <person name="Lee S.H."/>
            <person name="Lee J."/>
            <person name="Cho S.H."/>
            <person name="Cho S."/>
            <person name="Lee G.-Y."/>
            <person name="Hwang J."/>
            <person name="Kim H.-C."/>
            <person name="Klein T.A."/>
            <person name="Uhm C.-S."/>
            <person name="Kim W.-K."/>
            <person name="Song J.-W."/>
        </authorList>
    </citation>
    <scope>NUCLEOTIDE SEQUENCE [LARGE SCALE GENOMIC DNA]</scope>
    <source>
        <strain evidence="20">Cs17-65</strain>
    </source>
</reference>
<dbReference type="Gene3D" id="1.10.287.2480">
    <property type="match status" value="1"/>
</dbReference>
<keyword evidence="12 18" id="KW-1133">Transmembrane helix</keyword>
<evidence type="ECO:0000256" key="13">
    <source>
        <dbReference type="ARBA" id="ARBA00023054"/>
    </source>
</evidence>
<evidence type="ECO:0000256" key="15">
    <source>
        <dbReference type="ARBA" id="ARBA00023157"/>
    </source>
</evidence>
<evidence type="ECO:0000256" key="5">
    <source>
        <dbReference type="ARBA" id="ARBA00022521"/>
    </source>
</evidence>
<evidence type="ECO:0000256" key="7">
    <source>
        <dbReference type="ARBA" id="ARBA00022692"/>
    </source>
</evidence>
<evidence type="ECO:0000256" key="14">
    <source>
        <dbReference type="ARBA" id="ARBA00023136"/>
    </source>
</evidence>
<dbReference type="GO" id="GO:0046718">
    <property type="term" value="P:symbiont entry into host cell"/>
    <property type="evidence" value="ECO:0007669"/>
    <property type="project" value="UniProtKB-KW"/>
</dbReference>
<dbReference type="Proteomes" id="UP001263169">
    <property type="component" value="Segment"/>
</dbReference>
<organism evidence="19 20">
    <name type="scientific">Henipavirus sp</name>
    <dbReference type="NCBI Taxonomy" id="2809456"/>
    <lineage>
        <taxon>Viruses</taxon>
        <taxon>Riboviria</taxon>
        <taxon>Orthornavirae</taxon>
        <taxon>Negarnaviricota</taxon>
        <taxon>Haploviricotina</taxon>
        <taxon>Monjiviricetes</taxon>
        <taxon>Mononegavirales</taxon>
        <taxon>Paramyxoviridae</taxon>
        <taxon>Orthoparamyxovirinae</taxon>
        <taxon>Henipavirus</taxon>
    </lineage>
</organism>
<dbReference type="Gene3D" id="6.10.10.110">
    <property type="match status" value="1"/>
</dbReference>
<evidence type="ECO:0000256" key="6">
    <source>
        <dbReference type="ARBA" id="ARBA00022595"/>
    </source>
</evidence>
<dbReference type="Gene3D" id="2.40.490.10">
    <property type="entry name" value="Newcastle disease virus like domain"/>
    <property type="match status" value="1"/>
</dbReference>
<dbReference type="SMR" id="A0AAE8BFP5"/>
<keyword evidence="3" id="KW-1168">Fusion of virus membrane with host membrane</keyword>
<evidence type="ECO:0000256" key="12">
    <source>
        <dbReference type="ARBA" id="ARBA00022989"/>
    </source>
</evidence>
<keyword evidence="4" id="KW-1032">Host cell membrane</keyword>
<dbReference type="GO" id="GO:0055036">
    <property type="term" value="C:virion membrane"/>
    <property type="evidence" value="ECO:0007669"/>
    <property type="project" value="UniProtKB-SubCell"/>
</dbReference>
<evidence type="ECO:0000256" key="17">
    <source>
        <dbReference type="ARBA" id="ARBA00023296"/>
    </source>
</evidence>
<evidence type="ECO:0000256" key="10">
    <source>
        <dbReference type="ARBA" id="ARBA00022870"/>
    </source>
</evidence>
<evidence type="ECO:0000313" key="19">
    <source>
        <dbReference type="EMBL" id="QYO90531.1"/>
    </source>
</evidence>
<keyword evidence="8" id="KW-0732">Signal</keyword>
<dbReference type="SUPFAM" id="SSF69922">
    <property type="entry name" value="Head and neck region of the ectodomain of NDV fusion glycoprotein"/>
    <property type="match status" value="1"/>
</dbReference>
<keyword evidence="17" id="KW-1160">Virus entry into host cell</keyword>
<keyword evidence="20" id="KW-1185">Reference proteome</keyword>
<dbReference type="SUPFAM" id="SSF58069">
    <property type="entry name" value="Virus ectodomain"/>
    <property type="match status" value="1"/>
</dbReference>